<accession>A0ACB7NYA6</accession>
<gene>
    <name evidence="1" type="ORF">F5144DRAFT_605859</name>
</gene>
<dbReference type="Proteomes" id="UP000724584">
    <property type="component" value="Unassembled WGS sequence"/>
</dbReference>
<reference evidence="1 2" key="1">
    <citation type="journal article" date="2021" name="Nat. Commun.">
        <title>Genetic determinants of endophytism in the Arabidopsis root mycobiome.</title>
        <authorList>
            <person name="Mesny F."/>
            <person name="Miyauchi S."/>
            <person name="Thiergart T."/>
            <person name="Pickel B."/>
            <person name="Atanasova L."/>
            <person name="Karlsson M."/>
            <person name="Huettel B."/>
            <person name="Barry K.W."/>
            <person name="Haridas S."/>
            <person name="Chen C."/>
            <person name="Bauer D."/>
            <person name="Andreopoulos W."/>
            <person name="Pangilinan J."/>
            <person name="LaButti K."/>
            <person name="Riley R."/>
            <person name="Lipzen A."/>
            <person name="Clum A."/>
            <person name="Drula E."/>
            <person name="Henrissat B."/>
            <person name="Kohler A."/>
            <person name="Grigoriev I.V."/>
            <person name="Martin F.M."/>
            <person name="Hacquard S."/>
        </authorList>
    </citation>
    <scope>NUCLEOTIDE SEQUENCE [LARGE SCALE GENOMIC DNA]</scope>
    <source>
        <strain evidence="1 2">MPI-SDFR-AT-0079</strain>
    </source>
</reference>
<evidence type="ECO:0000313" key="2">
    <source>
        <dbReference type="Proteomes" id="UP000724584"/>
    </source>
</evidence>
<dbReference type="EMBL" id="JAGIZQ010000006">
    <property type="protein sequence ID" value="KAH6623358.1"/>
    <property type="molecule type" value="Genomic_DNA"/>
</dbReference>
<comment type="caution">
    <text evidence="1">The sequence shown here is derived from an EMBL/GenBank/DDBJ whole genome shotgun (WGS) entry which is preliminary data.</text>
</comment>
<proteinExistence type="predicted"/>
<protein>
    <submittedName>
        <fullName evidence="1">COG4 transport protein-domain-containing protein</fullName>
    </submittedName>
</protein>
<keyword evidence="2" id="KW-1185">Reference proteome</keyword>
<organism evidence="1 2">
    <name type="scientific">Chaetomium tenue</name>
    <dbReference type="NCBI Taxonomy" id="1854479"/>
    <lineage>
        <taxon>Eukaryota</taxon>
        <taxon>Fungi</taxon>
        <taxon>Dikarya</taxon>
        <taxon>Ascomycota</taxon>
        <taxon>Pezizomycotina</taxon>
        <taxon>Sordariomycetes</taxon>
        <taxon>Sordariomycetidae</taxon>
        <taxon>Sordariales</taxon>
        <taxon>Chaetomiaceae</taxon>
        <taxon>Chaetomium</taxon>
    </lineage>
</organism>
<name>A0ACB7NYA6_9PEZI</name>
<sequence length="768" mass="84497">MHKQGRPHVLQTTSSVADVQAALSGLHARERTLSTRLEALLGPYAELKRDLVRLDSPRAVLGTQLIAARSVSHSILADAAGTAGRLSGRVRALDLEKSRVEDALRVVEQVAELKACVAGVVGSMGAPQDWEAAAGYIARAGRIPDNIVRSGFANAVVPTIEVPDMPSTTLETARESLCGLFLREFEKAGQDGDDGRATRFFKLFPLIGRGDVGLDAYGRYVCQGVVSAARGVLKEGMVAAGARKDGSFYVNAFIKLFGHIAQIIDNHGGLVERHYGMGKMVRVIDKLQLEADAQGGVIIDLWSDEKQVDRKLTEVRSYPFSFLVRSFLPPQKASAGNSSINGEDEGINIKDVDTLLSEVAAILRQWSLYSQFIARKYTNPHTPEPTPLAVPDVLARSNLQRKLSDKLIIPYNLMSTFFLRGSIEKALQLDEAPRGLSWSIDKPIDSTPPYIISAVDDVMYIVNVVLQRAISTSQREIVSSVIPATARVLSSDFVGMLQRKIDDGADAIVQGGASPDKVITLIVLISSLEIANEYLARIISSLLATPADHQPNSTANTAPPALEDLFPFENDVIFVTKTLQTLSTSFISATTTLRNNAIQILFNHVMKPCLRAVLIETFRNADYCTLLEAENDDDEEHHVETARRFEHGWDGLVKPIARIMAPKPFAILHEMAAQYLSRVLEKRVWSYAGRATAHGAIRMERDIGDIVGVVTRVNYNLRESFSKTMQILMVANMEEDEWEELRAEEGEDGMSWVLGEEEKKRARDLVRG</sequence>
<evidence type="ECO:0000313" key="1">
    <source>
        <dbReference type="EMBL" id="KAH6623358.1"/>
    </source>
</evidence>